<evidence type="ECO:0000259" key="1">
    <source>
        <dbReference type="Pfam" id="PF00535"/>
    </source>
</evidence>
<dbReference type="Gene3D" id="3.40.50.2000">
    <property type="entry name" value="Glycogen Phosphorylase B"/>
    <property type="match status" value="1"/>
</dbReference>
<protein>
    <submittedName>
        <fullName evidence="3">Uncharacterized protein</fullName>
    </submittedName>
</protein>
<dbReference type="AlphaFoldDB" id="A0A365H542"/>
<dbReference type="InterPro" id="IPR050834">
    <property type="entry name" value="Glycosyltransf_2"/>
</dbReference>
<dbReference type="PANTHER" id="PTHR43685:SF11">
    <property type="entry name" value="GLYCOSYLTRANSFERASE TAGX-RELATED"/>
    <property type="match status" value="1"/>
</dbReference>
<dbReference type="PANTHER" id="PTHR43685">
    <property type="entry name" value="GLYCOSYLTRANSFERASE"/>
    <property type="match status" value="1"/>
</dbReference>
<keyword evidence="4" id="KW-1185">Reference proteome</keyword>
<dbReference type="EMBL" id="QLYX01000006">
    <property type="protein sequence ID" value="RAY14224.1"/>
    <property type="molecule type" value="Genomic_DNA"/>
</dbReference>
<dbReference type="Gene3D" id="3.90.550.10">
    <property type="entry name" value="Spore Coat Polysaccharide Biosynthesis Protein SpsA, Chain A"/>
    <property type="match status" value="1"/>
</dbReference>
<organism evidence="3 4">
    <name type="scientific">Actinomadura craniellae</name>
    <dbReference type="NCBI Taxonomy" id="2231787"/>
    <lineage>
        <taxon>Bacteria</taxon>
        <taxon>Bacillati</taxon>
        <taxon>Actinomycetota</taxon>
        <taxon>Actinomycetes</taxon>
        <taxon>Streptosporangiales</taxon>
        <taxon>Thermomonosporaceae</taxon>
        <taxon>Actinomadura</taxon>
    </lineage>
</organism>
<comment type="caution">
    <text evidence="3">The sequence shown here is derived from an EMBL/GenBank/DDBJ whole genome shotgun (WGS) entry which is preliminary data.</text>
</comment>
<dbReference type="Pfam" id="PF00535">
    <property type="entry name" value="Glycos_transf_2"/>
    <property type="match status" value="1"/>
</dbReference>
<dbReference type="Proteomes" id="UP000251891">
    <property type="component" value="Unassembled WGS sequence"/>
</dbReference>
<dbReference type="SUPFAM" id="SSF53756">
    <property type="entry name" value="UDP-Glycosyltransferase/glycogen phosphorylase"/>
    <property type="match status" value="1"/>
</dbReference>
<accession>A0A365H542</accession>
<dbReference type="Pfam" id="PF22181">
    <property type="entry name" value="TarS_linker"/>
    <property type="match status" value="1"/>
</dbReference>
<evidence type="ECO:0000259" key="2">
    <source>
        <dbReference type="Pfam" id="PF22181"/>
    </source>
</evidence>
<dbReference type="InterPro" id="IPR029044">
    <property type="entry name" value="Nucleotide-diphossugar_trans"/>
</dbReference>
<reference evidence="3 4" key="1">
    <citation type="submission" date="2018-06" db="EMBL/GenBank/DDBJ databases">
        <title>Actinomadura craniellae sp. nov. isolated from marine sponge Craniella sp.</title>
        <authorList>
            <person name="Li L."/>
            <person name="Xu Q.H."/>
            <person name="Lin H.W."/>
            <person name="Lu Y.H."/>
        </authorList>
    </citation>
    <scope>NUCLEOTIDE SEQUENCE [LARGE SCALE GENOMIC DNA]</scope>
    <source>
        <strain evidence="3 4">LHW63021</strain>
    </source>
</reference>
<feature type="domain" description="TarS/TarP linker" evidence="2">
    <location>
        <begin position="310"/>
        <end position="404"/>
    </location>
</feature>
<proteinExistence type="predicted"/>
<evidence type="ECO:0000313" key="4">
    <source>
        <dbReference type="Proteomes" id="UP000251891"/>
    </source>
</evidence>
<dbReference type="CDD" id="cd00761">
    <property type="entry name" value="Glyco_tranf_GTA_type"/>
    <property type="match status" value="1"/>
</dbReference>
<evidence type="ECO:0000313" key="3">
    <source>
        <dbReference type="EMBL" id="RAY14224.1"/>
    </source>
</evidence>
<dbReference type="InterPro" id="IPR054028">
    <property type="entry name" value="TarS/TarP_linker"/>
</dbReference>
<name>A0A365H542_9ACTN</name>
<feature type="domain" description="Glycosyltransferase 2-like" evidence="1">
    <location>
        <begin position="85"/>
        <end position="214"/>
    </location>
</feature>
<dbReference type="Pfam" id="PF13692">
    <property type="entry name" value="Glyco_trans_1_4"/>
    <property type="match status" value="1"/>
</dbReference>
<dbReference type="SUPFAM" id="SSF53448">
    <property type="entry name" value="Nucleotide-diphospho-sugar transferases"/>
    <property type="match status" value="1"/>
</dbReference>
<gene>
    <name evidence="3" type="ORF">DPM19_14680</name>
</gene>
<dbReference type="InterPro" id="IPR001173">
    <property type="entry name" value="Glyco_trans_2-like"/>
</dbReference>
<sequence length="1104" mass="120919">MRGRPRHRAPAGGGPNTLRLIVRGRFPCIRRAPTYGGHPPVGFRTPPVTSAFTMWAGFPGFPEPARSGVRPAGQIRSEMSPPKVSVIVPVYNCRATLERTLRSAFEQSPDVDRIEIIAVDDGSTDGGGELLDKLAAGEPRLRVVHQPNSGGPGAPRNAGIDLARGEYLFFLDADDWLAPGALARMCAMADENGTDIVLGKLVGVGGRNVPAELFRESAARTSVLAPGSRLYQTMPLAALQLFRRSMVEQAGLRFGAGLRSHEDQRFVVGAYLHASLRSGGISVLADHDCYYWSEREDGTSVLQQGGAGAEDVYRTVADVMELVADQVEPGPDRDGLLHRHLRIDVFGRIQRRYLDLPDDERRRTREGARRLLDAWLTPRIAAWLPPHWRLIAHCLQHDRTDPLADILAAHRAGRPPEERDGDRIFLRYPHFRDPAVAIPDECYEVVREIPLGVLVDEVSWAARGRLAIRGHVPVRLPPGARPQVSVRLRLREPREDVLATVTLDRQDDRITLVAECDLSDLRPGRWDLFAEVAAGRPASRTRIPAPEGLALPDRAATSRLRRALPYRTVKGGLSVHVTEPVIARRALRPARAARRVLGRGLAGSARGAAALAAGRPALAARLVRERRLRADLLGAAADRDLADGRRPRDPVAAYAAELACADASLRAGEPGAAAASFLRATELAFHRVLHIDRLDSPLDAAPEKYTGPLLRSAVGRALAAPRGRSAPPAPPPGDGRPLRLLVVTRANANFLGEIRDRYGDHPGVEFRFLDLAEDPVLAPLAKGLRRMVEFALGGQPGYGRRLEEALRPYLDWADTVFVEWCTASAALFTLVDPGATRVVVRLHKFEAYTHWPHLVDFSRVDDLVFVSEPMRDLAAAVLPRLRGADAPRVHVVPNAMDLRTFHRPKRPEARFTLGLVGLGQVAKDPRWALDVLRALRAHDPRYRLLVVGGDLRPTGTAAAARYLDLLQRDFAELEPDGAVRRLGHRDDMPAVMTEIGVILSGSVRESFHCVVAEGAASGAVPVVRDWPCFAGRPRGARAIFPAEWVVGTPREAVDRILALTADEDVWAAAGAAAAEHALCTWDWTVVQHEFDRLLLGDRIVERIP</sequence>